<organism evidence="2 3">
    <name type="scientific">Burkholderia theae</name>
    <dbReference type="NCBI Taxonomy" id="3143496"/>
    <lineage>
        <taxon>Bacteria</taxon>
        <taxon>Pseudomonadati</taxon>
        <taxon>Pseudomonadota</taxon>
        <taxon>Betaproteobacteria</taxon>
        <taxon>Burkholderiales</taxon>
        <taxon>Burkholderiaceae</taxon>
        <taxon>Burkholderia</taxon>
    </lineage>
</organism>
<gene>
    <name evidence="2" type="ORF">VOI36_14300</name>
</gene>
<feature type="region of interest" description="Disordered" evidence="1">
    <location>
        <begin position="57"/>
        <end position="97"/>
    </location>
</feature>
<dbReference type="RefSeq" id="WP_343492367.1">
    <property type="nucleotide sequence ID" value="NZ_JBCPYA010000004.1"/>
</dbReference>
<feature type="compositionally biased region" description="Low complexity" evidence="1">
    <location>
        <begin position="62"/>
        <end position="73"/>
    </location>
</feature>
<comment type="caution">
    <text evidence="2">The sequence shown here is derived from an EMBL/GenBank/DDBJ whole genome shotgun (WGS) entry which is preliminary data.</text>
</comment>
<keyword evidence="3" id="KW-1185">Reference proteome</keyword>
<evidence type="ECO:0000313" key="2">
    <source>
        <dbReference type="EMBL" id="MEN2471065.1"/>
    </source>
</evidence>
<accession>A0ABU9WG89</accession>
<dbReference type="Proteomes" id="UP001466933">
    <property type="component" value="Unassembled WGS sequence"/>
</dbReference>
<name>A0ABU9WG89_9BURK</name>
<dbReference type="EMBL" id="JBCPYA010000004">
    <property type="protein sequence ID" value="MEN2471065.1"/>
    <property type="molecule type" value="Genomic_DNA"/>
</dbReference>
<evidence type="ECO:0000313" key="3">
    <source>
        <dbReference type="Proteomes" id="UP001466933"/>
    </source>
</evidence>
<feature type="compositionally biased region" description="Polar residues" evidence="1">
    <location>
        <begin position="75"/>
        <end position="84"/>
    </location>
</feature>
<sequence>MPYLGKSECHVCTREVDVSENRAGMAYYRCAACGTKLQMTNPRGDRLIRQHIRAFVDPDEAPPAAQQPAEVPANPGNSPATKTNPPREKPATGFWKI</sequence>
<protein>
    <submittedName>
        <fullName evidence="2">Uncharacterized protein</fullName>
    </submittedName>
</protein>
<proteinExistence type="predicted"/>
<reference evidence="2 3" key="1">
    <citation type="submission" date="2024-05" db="EMBL/GenBank/DDBJ databases">
        <title>Burkholderia sp. Nov. a novel bacteria isolated from rhizosphere soil of Camellia sinensis.</title>
        <authorList>
            <person name="Dong Y."/>
        </authorList>
    </citation>
    <scope>NUCLEOTIDE SEQUENCE [LARGE SCALE GENOMIC DNA]</scope>
    <source>
        <strain evidence="2 3">GS2Y</strain>
    </source>
</reference>
<evidence type="ECO:0000256" key="1">
    <source>
        <dbReference type="SAM" id="MobiDB-lite"/>
    </source>
</evidence>